<dbReference type="EMBL" id="PENI01000017">
    <property type="protein sequence ID" value="RMB83360.1"/>
    <property type="molecule type" value="Genomic_DNA"/>
</dbReference>
<evidence type="ECO:0000313" key="2">
    <source>
        <dbReference type="EMBL" id="RMB83360.1"/>
    </source>
</evidence>
<feature type="domain" description="N-acetyltransferase" evidence="1">
    <location>
        <begin position="201"/>
        <end position="360"/>
    </location>
</feature>
<dbReference type="OrthoDB" id="4453346at2"/>
<protein>
    <submittedName>
        <fullName evidence="2">GNAT family N-acetyltransferase</fullName>
    </submittedName>
</protein>
<dbReference type="GO" id="GO:0008999">
    <property type="term" value="F:protein-N-terminal-alanine acetyltransferase activity"/>
    <property type="evidence" value="ECO:0007669"/>
    <property type="project" value="TreeGrafter"/>
</dbReference>
<dbReference type="Gene3D" id="3.40.630.30">
    <property type="match status" value="1"/>
</dbReference>
<dbReference type="Proteomes" id="UP000270471">
    <property type="component" value="Unassembled WGS sequence"/>
</dbReference>
<sequence length="366" mass="39103">MDEAVAGCVATLRTAVDRDWTAVRAGRLDWSVRRTAVHVASDLIAYAGQLAGRAQDAYVPFDITLDGEGDEGMPAAGNAGVLQVIETTGVLLATTVRTTPREVRAFHPFPFGSADREGFAAMGIAEVLLHTHDMAEGLTLPYEPSAELAESVLTCIFPHIQPGGAPWPTLLWATGRGALPGRAPVTGWRWCNNLVVPAGRLTLQGVRPAAARDLWLGGDGGFDWIEGGPYQGTREAAGMLVTLYESGSHRPEFGLFVLVRRADGRAVGGLGFHSAPDGDGRVEIGYDLAEAARGQGYATEALGALSQWALARDDVDLLFARVDHGNLPSQGVLTRAGFSRATTKLEEAAYTEHRMDRSLRLYVRSA</sequence>
<evidence type="ECO:0000259" key="1">
    <source>
        <dbReference type="PROSITE" id="PS51186"/>
    </source>
</evidence>
<accession>A0A3M0I578</accession>
<dbReference type="InterPro" id="IPR000182">
    <property type="entry name" value="GNAT_dom"/>
</dbReference>
<keyword evidence="3" id="KW-1185">Reference proteome</keyword>
<evidence type="ECO:0000313" key="3">
    <source>
        <dbReference type="Proteomes" id="UP000270471"/>
    </source>
</evidence>
<dbReference type="SUPFAM" id="SSF55729">
    <property type="entry name" value="Acyl-CoA N-acyltransferases (Nat)"/>
    <property type="match status" value="1"/>
</dbReference>
<dbReference type="PANTHER" id="PTHR43441">
    <property type="entry name" value="RIBOSOMAL-PROTEIN-SERINE ACETYLTRANSFERASE"/>
    <property type="match status" value="1"/>
</dbReference>
<dbReference type="PANTHER" id="PTHR43441:SF6">
    <property type="entry name" value="N-ACETYLTRANSFERASE DOMAIN-CONTAINING PROTEIN"/>
    <property type="match status" value="1"/>
</dbReference>
<dbReference type="GO" id="GO:0005737">
    <property type="term" value="C:cytoplasm"/>
    <property type="evidence" value="ECO:0007669"/>
    <property type="project" value="TreeGrafter"/>
</dbReference>
<dbReference type="InterPro" id="IPR016181">
    <property type="entry name" value="Acyl_CoA_acyltransferase"/>
</dbReference>
<dbReference type="PROSITE" id="PS51186">
    <property type="entry name" value="GNAT"/>
    <property type="match status" value="1"/>
</dbReference>
<comment type="caution">
    <text evidence="2">The sequence shown here is derived from an EMBL/GenBank/DDBJ whole genome shotgun (WGS) entry which is preliminary data.</text>
</comment>
<organism evidence="2 3">
    <name type="scientific">Streptomyces shenzhenensis</name>
    <dbReference type="NCBI Taxonomy" id="943815"/>
    <lineage>
        <taxon>Bacteria</taxon>
        <taxon>Bacillati</taxon>
        <taxon>Actinomycetota</taxon>
        <taxon>Actinomycetes</taxon>
        <taxon>Kitasatosporales</taxon>
        <taxon>Streptomycetaceae</taxon>
        <taxon>Streptomyces</taxon>
    </lineage>
</organism>
<dbReference type="CDD" id="cd04301">
    <property type="entry name" value="NAT_SF"/>
    <property type="match status" value="1"/>
</dbReference>
<name>A0A3M0I578_9ACTN</name>
<keyword evidence="2" id="KW-0808">Transferase</keyword>
<proteinExistence type="predicted"/>
<reference evidence="2 3" key="1">
    <citation type="submission" date="2017-11" db="EMBL/GenBank/DDBJ databases">
        <title>Draft genome of actinobacteria isolated from guarana (Paullinia cupana (Mart.) Ducke.</title>
        <authorList>
            <person name="Siqueira K.A."/>
            <person name="Liotti R.G."/>
            <person name="Mendes T.A.O."/>
            <person name="Soares M.A."/>
        </authorList>
    </citation>
    <scope>NUCLEOTIDE SEQUENCE [LARGE SCALE GENOMIC DNA]</scope>
    <source>
        <strain evidence="2 3">193</strain>
    </source>
</reference>
<dbReference type="Pfam" id="PF13302">
    <property type="entry name" value="Acetyltransf_3"/>
    <property type="match status" value="1"/>
</dbReference>
<dbReference type="InterPro" id="IPR051908">
    <property type="entry name" value="Ribosomal_N-acetyltransferase"/>
</dbReference>
<dbReference type="AlphaFoldDB" id="A0A3M0I578"/>
<dbReference type="GO" id="GO:1990189">
    <property type="term" value="F:protein N-terminal-serine acetyltransferase activity"/>
    <property type="evidence" value="ECO:0007669"/>
    <property type="project" value="TreeGrafter"/>
</dbReference>
<gene>
    <name evidence="2" type="ORF">CTZ28_25285</name>
</gene>